<keyword evidence="1" id="KW-0479">Metal-binding</keyword>
<sequence length="964" mass="107362">MCSSYMSDVSDLESVATSRQSDRSSMSQDESEESRVDSEVNNDTDIDTDASNPSETRMDSLFGPQHILAANYATVAGSTSSRSASLHTLEPRKKARGKAWLRVASLPTRFLYQWFEAQKNDYTSHDQKVADCVQLYWVGHPGDSPRDISARLFSVEFVPGLRKTDLATLRRENAVVFRHHFECKGTCNAPPNNGKDELDDEDDAIETGKASMGKKHRVAEYHGDVKIMIEVNANDLNKCVIYQRGSHKATEDVGNLQYSRRIRLCLMELGCQSGMTASKLRREMQRSLIGFGDAGALPRQFPRPEWRLPSSKQVERLVAGLRRAVRLHSDPFVAVDLFVRLNPDRIFAYEPLAVTSTRKQFSVGIKSSWSIQNLIRWQGRIVCLDSSWRNKNENRAPLTFVTTINDAGHMVPCAAFLSADITATSLEHLLQGLEEEVLVEARAVCNQYDLNQPLDEKFSEILVLNARKIVEAEAWRPASVMIDKCRAELNAINSVWSGVQVRICQFHIMQAICRWDTETKSSTARPPGIARQDKAVVCTAFREAQRCRSLDDWSKALQAFEARIKDGLKGYGAAIVDQVLKYFATNWWSTPWHDLVTDIGLPARQTRDGINTNNTMERAFKTFDEIFLACRVNKRVDRLVQILACDWLVYYESYSSEEPRLSVKDRKVMLTAHHLWETRSVVEVGSSGTSFCVRGPIVQSNGDQPKSYMVSLAASHLRCTCINWRQSGKLCAHMHAARLLATMGDVLQCQVNEQEGIPSLRNANLRLVHSSISDATVDDDLDAVFNALNLDKEVKPAAAAQPQPDSSPSKKPDARALGGRPAKVVPLHNRPSKSSKESNSDLRFSKKPGPTRTSPWVGKHKAHTSSPIPPASFTTLAAGSSGPVVTAHGSAAPFPARNALEQQISKMDEATALRVQVPTFPSTYLVQADFKGLRPGQWLTGTTIMLFAQQCHQANLSRTRSVST</sequence>
<feature type="region of interest" description="Disordered" evidence="2">
    <location>
        <begin position="1"/>
        <end position="59"/>
    </location>
</feature>
<keyword evidence="5" id="KW-1185">Reference proteome</keyword>
<evidence type="ECO:0000256" key="2">
    <source>
        <dbReference type="SAM" id="MobiDB-lite"/>
    </source>
</evidence>
<reference evidence="4" key="2">
    <citation type="journal article" date="2019" name="IMA Fungus">
        <title>Genome sequencing and comparison of five Tilletia species to identify candidate genes for the detection of regulated species infecting wheat.</title>
        <authorList>
            <person name="Nguyen H.D.T."/>
            <person name="Sultana T."/>
            <person name="Kesanakurti P."/>
            <person name="Hambleton S."/>
        </authorList>
    </citation>
    <scope>NUCLEOTIDE SEQUENCE</scope>
    <source>
        <strain evidence="4">DAOMC 236422</strain>
    </source>
</reference>
<feature type="region of interest" description="Disordered" evidence="2">
    <location>
        <begin position="795"/>
        <end position="867"/>
    </location>
</feature>
<dbReference type="PROSITE" id="PS50966">
    <property type="entry name" value="ZF_SWIM"/>
    <property type="match status" value="1"/>
</dbReference>
<name>A0A8X7N8P8_9BASI</name>
<dbReference type="GO" id="GO:0008270">
    <property type="term" value="F:zinc ion binding"/>
    <property type="evidence" value="ECO:0007669"/>
    <property type="project" value="UniProtKB-KW"/>
</dbReference>
<keyword evidence="1" id="KW-0862">Zinc</keyword>
<dbReference type="AlphaFoldDB" id="A0A8X7N8P8"/>
<organism evidence="4 5">
    <name type="scientific">Tilletia walkeri</name>
    <dbReference type="NCBI Taxonomy" id="117179"/>
    <lineage>
        <taxon>Eukaryota</taxon>
        <taxon>Fungi</taxon>
        <taxon>Dikarya</taxon>
        <taxon>Basidiomycota</taxon>
        <taxon>Ustilaginomycotina</taxon>
        <taxon>Exobasidiomycetes</taxon>
        <taxon>Tilletiales</taxon>
        <taxon>Tilletiaceae</taxon>
        <taxon>Tilletia</taxon>
    </lineage>
</organism>
<protein>
    <recommendedName>
        <fullName evidence="3">SWIM-type domain-containing protein</fullName>
    </recommendedName>
</protein>
<feature type="compositionally biased region" description="Low complexity" evidence="2">
    <location>
        <begin position="796"/>
        <end position="807"/>
    </location>
</feature>
<dbReference type="PANTHER" id="PTHR33977:SF1">
    <property type="entry name" value="ZINC ION BINDING PROTEIN"/>
    <property type="match status" value="1"/>
</dbReference>
<proteinExistence type="predicted"/>
<dbReference type="EMBL" id="LWDG02000101">
    <property type="protein sequence ID" value="KAE8269281.1"/>
    <property type="molecule type" value="Genomic_DNA"/>
</dbReference>
<evidence type="ECO:0000256" key="1">
    <source>
        <dbReference type="PROSITE-ProRule" id="PRU00325"/>
    </source>
</evidence>
<dbReference type="Proteomes" id="UP000078113">
    <property type="component" value="Unassembled WGS sequence"/>
</dbReference>
<gene>
    <name evidence="4" type="ORF">A4X09_0g3063</name>
</gene>
<dbReference type="InterPro" id="IPR007527">
    <property type="entry name" value="Znf_SWIM"/>
</dbReference>
<comment type="caution">
    <text evidence="4">The sequence shown here is derived from an EMBL/GenBank/DDBJ whole genome shotgun (WGS) entry which is preliminary data.</text>
</comment>
<feature type="compositionally biased region" description="Basic and acidic residues" evidence="2">
    <location>
        <begin position="834"/>
        <end position="844"/>
    </location>
</feature>
<evidence type="ECO:0000259" key="3">
    <source>
        <dbReference type="PROSITE" id="PS50966"/>
    </source>
</evidence>
<keyword evidence="1" id="KW-0863">Zinc-finger</keyword>
<feature type="domain" description="SWIM-type" evidence="3">
    <location>
        <begin position="708"/>
        <end position="742"/>
    </location>
</feature>
<accession>A0A8X7N8P8</accession>
<evidence type="ECO:0000313" key="5">
    <source>
        <dbReference type="Proteomes" id="UP000078113"/>
    </source>
</evidence>
<dbReference type="PANTHER" id="PTHR33977">
    <property type="entry name" value="ZINC ION BINDING PROTEIN"/>
    <property type="match status" value="1"/>
</dbReference>
<reference evidence="4" key="1">
    <citation type="submission" date="2016-04" db="EMBL/GenBank/DDBJ databases">
        <authorList>
            <person name="Nguyen H.D."/>
            <person name="Samba Siva P."/>
            <person name="Cullis J."/>
            <person name="Levesque C.A."/>
            <person name="Hambleton S."/>
        </authorList>
    </citation>
    <scope>NUCLEOTIDE SEQUENCE</scope>
    <source>
        <strain evidence="4">DAOMC 236422</strain>
    </source>
</reference>
<evidence type="ECO:0000313" key="4">
    <source>
        <dbReference type="EMBL" id="KAE8269281.1"/>
    </source>
</evidence>